<protein>
    <submittedName>
        <fullName evidence="1">Uncharacterized protein</fullName>
    </submittedName>
</protein>
<keyword evidence="2" id="KW-1185">Reference proteome</keyword>
<accession>A0A9K3GPM3</accession>
<feature type="non-terminal residue" evidence="1">
    <location>
        <position position="1"/>
    </location>
</feature>
<name>A0A9K3GPM3_9EUKA</name>
<gene>
    <name evidence="1" type="ORF">KIPB_012572</name>
</gene>
<proteinExistence type="predicted"/>
<dbReference type="Proteomes" id="UP000265618">
    <property type="component" value="Unassembled WGS sequence"/>
</dbReference>
<organism evidence="1 2">
    <name type="scientific">Kipferlia bialata</name>
    <dbReference type="NCBI Taxonomy" id="797122"/>
    <lineage>
        <taxon>Eukaryota</taxon>
        <taxon>Metamonada</taxon>
        <taxon>Carpediemonas-like organisms</taxon>
        <taxon>Kipferlia</taxon>
    </lineage>
</organism>
<dbReference type="AlphaFoldDB" id="A0A9K3GPM3"/>
<evidence type="ECO:0000313" key="1">
    <source>
        <dbReference type="EMBL" id="GIQ89951.1"/>
    </source>
</evidence>
<evidence type="ECO:0000313" key="2">
    <source>
        <dbReference type="Proteomes" id="UP000265618"/>
    </source>
</evidence>
<sequence length="100" mass="11446">MIRLDSLGEKGLGVWPYIQGNHAVKAYDAEGRVTVSPYPKYPLYVFGIETRQVDGVYVVEGQYTPEDMAKVRVDGLRGLMETFKVWRTTHNSIVHKHNHQ</sequence>
<comment type="caution">
    <text evidence="1">The sequence shown here is derived from an EMBL/GenBank/DDBJ whole genome shotgun (WGS) entry which is preliminary data.</text>
</comment>
<reference evidence="1 2" key="1">
    <citation type="journal article" date="2018" name="PLoS ONE">
        <title>The draft genome of Kipferlia bialata reveals reductive genome evolution in fornicate parasites.</title>
        <authorList>
            <person name="Tanifuji G."/>
            <person name="Takabayashi S."/>
            <person name="Kume K."/>
            <person name="Takagi M."/>
            <person name="Nakayama T."/>
            <person name="Kamikawa R."/>
            <person name="Inagaki Y."/>
            <person name="Hashimoto T."/>
        </authorList>
    </citation>
    <scope>NUCLEOTIDE SEQUENCE [LARGE SCALE GENOMIC DNA]</scope>
    <source>
        <strain evidence="1">NY0173</strain>
    </source>
</reference>
<dbReference type="EMBL" id="BDIP01005608">
    <property type="protein sequence ID" value="GIQ89951.1"/>
    <property type="molecule type" value="Genomic_DNA"/>
</dbReference>